<name>A0A151NK07_ALLMI</name>
<dbReference type="PANTHER" id="PTHR11616:SF233">
    <property type="entry name" value="TRANSPORTER"/>
    <property type="match status" value="1"/>
</dbReference>
<dbReference type="InterPro" id="IPR037272">
    <property type="entry name" value="SNS_sf"/>
</dbReference>
<reference evidence="10 11" key="1">
    <citation type="journal article" date="2012" name="Genome Biol.">
        <title>Sequencing three crocodilian genomes to illuminate the evolution of archosaurs and amniotes.</title>
        <authorList>
            <person name="St John J.A."/>
            <person name="Braun E.L."/>
            <person name="Isberg S.R."/>
            <person name="Miles L.G."/>
            <person name="Chong A.Y."/>
            <person name="Gongora J."/>
            <person name="Dalzell P."/>
            <person name="Moran C."/>
            <person name="Bed'hom B."/>
            <person name="Abzhanov A."/>
            <person name="Burgess S.C."/>
            <person name="Cooksey A.M."/>
            <person name="Castoe T.A."/>
            <person name="Crawford N.G."/>
            <person name="Densmore L.D."/>
            <person name="Drew J.C."/>
            <person name="Edwards S.V."/>
            <person name="Faircloth B.C."/>
            <person name="Fujita M.K."/>
            <person name="Greenwold M.J."/>
            <person name="Hoffmann F.G."/>
            <person name="Howard J.M."/>
            <person name="Iguchi T."/>
            <person name="Janes D.E."/>
            <person name="Khan S.Y."/>
            <person name="Kohno S."/>
            <person name="de Koning A.J."/>
            <person name="Lance S.L."/>
            <person name="McCarthy F.M."/>
            <person name="McCormack J.E."/>
            <person name="Merchant M.E."/>
            <person name="Peterson D.G."/>
            <person name="Pollock D.D."/>
            <person name="Pourmand N."/>
            <person name="Raney B.J."/>
            <person name="Roessler K.A."/>
            <person name="Sanford J.R."/>
            <person name="Sawyer R.H."/>
            <person name="Schmidt C.J."/>
            <person name="Triplett E.W."/>
            <person name="Tuberville T.D."/>
            <person name="Venegas-Anaya M."/>
            <person name="Howard J.T."/>
            <person name="Jarvis E.D."/>
            <person name="Guillette L.J.Jr."/>
            <person name="Glenn T.C."/>
            <person name="Green R.E."/>
            <person name="Ray D.A."/>
        </authorList>
    </citation>
    <scope>NUCLEOTIDE SEQUENCE [LARGE SCALE GENOMIC DNA]</scope>
    <source>
        <strain evidence="10">KSC_2009_1</strain>
    </source>
</reference>
<feature type="transmembrane region" description="Helical" evidence="9">
    <location>
        <begin position="552"/>
        <end position="574"/>
    </location>
</feature>
<dbReference type="AlphaFoldDB" id="A0A151NK07"/>
<gene>
    <name evidence="10" type="ORF">Y1Q_0008414</name>
</gene>
<keyword evidence="7" id="KW-0769">Symport</keyword>
<dbReference type="PROSITE" id="PS50267">
    <property type="entry name" value="NA_NEUROTRAN_SYMP_3"/>
    <property type="match status" value="1"/>
</dbReference>
<keyword evidence="5 9" id="KW-0472">Membrane</keyword>
<evidence type="ECO:0000313" key="11">
    <source>
        <dbReference type="Proteomes" id="UP000050525"/>
    </source>
</evidence>
<feature type="transmembrane region" description="Helical" evidence="9">
    <location>
        <begin position="67"/>
        <end position="86"/>
    </location>
</feature>
<feature type="region of interest" description="Disordered" evidence="8">
    <location>
        <begin position="1"/>
        <end position="22"/>
    </location>
</feature>
<feature type="transmembrane region" description="Helical" evidence="9">
    <location>
        <begin position="468"/>
        <end position="489"/>
    </location>
</feature>
<dbReference type="Pfam" id="PF00209">
    <property type="entry name" value="SNF"/>
    <property type="match status" value="2"/>
</dbReference>
<feature type="compositionally biased region" description="Low complexity" evidence="8">
    <location>
        <begin position="9"/>
        <end position="22"/>
    </location>
</feature>
<feature type="transmembrane region" description="Helical" evidence="9">
    <location>
        <begin position="235"/>
        <end position="256"/>
    </location>
</feature>
<dbReference type="InterPro" id="IPR000175">
    <property type="entry name" value="Na/ntran_symport"/>
</dbReference>
<feature type="transmembrane region" description="Helical" evidence="9">
    <location>
        <begin position="390"/>
        <end position="409"/>
    </location>
</feature>
<keyword evidence="3 7" id="KW-0812">Transmembrane</keyword>
<feature type="transmembrane region" description="Helical" evidence="9">
    <location>
        <begin position="430"/>
        <end position="448"/>
    </location>
</feature>
<keyword evidence="11" id="KW-1185">Reference proteome</keyword>
<feature type="region of interest" description="Disordered" evidence="8">
    <location>
        <begin position="592"/>
        <end position="642"/>
    </location>
</feature>
<comment type="similarity">
    <text evidence="7">Belongs to the sodium:neurotransmitter symporter (SNF) (TC 2.A.22) family.</text>
</comment>
<dbReference type="GO" id="GO:0035725">
    <property type="term" value="P:sodium ion transmembrane transport"/>
    <property type="evidence" value="ECO:0007669"/>
    <property type="project" value="TreeGrafter"/>
</dbReference>
<dbReference type="GO" id="GO:0015293">
    <property type="term" value="F:symporter activity"/>
    <property type="evidence" value="ECO:0007669"/>
    <property type="project" value="UniProtKB-KW"/>
</dbReference>
<proteinExistence type="inferred from homology"/>
<evidence type="ECO:0000256" key="7">
    <source>
        <dbReference type="RuleBase" id="RU003732"/>
    </source>
</evidence>
<dbReference type="SUPFAM" id="SSF161070">
    <property type="entry name" value="SNF-like"/>
    <property type="match status" value="1"/>
</dbReference>
<protein>
    <recommendedName>
        <fullName evidence="7">Transporter</fullName>
    </recommendedName>
</protein>
<feature type="transmembrane region" description="Helical" evidence="9">
    <location>
        <begin position="194"/>
        <end position="215"/>
    </location>
</feature>
<comment type="caution">
    <text evidence="10">The sequence shown here is derived from an EMBL/GenBank/DDBJ whole genome shotgun (WGS) entry which is preliminary data.</text>
</comment>
<evidence type="ECO:0000256" key="6">
    <source>
        <dbReference type="PIRSR" id="PIRSR600175-1"/>
    </source>
</evidence>
<evidence type="ECO:0000256" key="2">
    <source>
        <dbReference type="ARBA" id="ARBA00022448"/>
    </source>
</evidence>
<organism evidence="10 11">
    <name type="scientific">Alligator mississippiensis</name>
    <name type="common">American alligator</name>
    <dbReference type="NCBI Taxonomy" id="8496"/>
    <lineage>
        <taxon>Eukaryota</taxon>
        <taxon>Metazoa</taxon>
        <taxon>Chordata</taxon>
        <taxon>Craniata</taxon>
        <taxon>Vertebrata</taxon>
        <taxon>Euteleostomi</taxon>
        <taxon>Archelosauria</taxon>
        <taxon>Archosauria</taxon>
        <taxon>Crocodylia</taxon>
        <taxon>Alligatoridae</taxon>
        <taxon>Alligatorinae</taxon>
        <taxon>Alligator</taxon>
    </lineage>
</organism>
<dbReference type="GO" id="GO:0006865">
    <property type="term" value="P:amino acid transport"/>
    <property type="evidence" value="ECO:0007669"/>
    <property type="project" value="TreeGrafter"/>
</dbReference>
<dbReference type="EMBL" id="AKHW03002822">
    <property type="protein sequence ID" value="KYO37134.1"/>
    <property type="molecule type" value="Genomic_DNA"/>
</dbReference>
<evidence type="ECO:0000256" key="1">
    <source>
        <dbReference type="ARBA" id="ARBA00004141"/>
    </source>
</evidence>
<dbReference type="GO" id="GO:0005886">
    <property type="term" value="C:plasma membrane"/>
    <property type="evidence" value="ECO:0007669"/>
    <property type="project" value="TreeGrafter"/>
</dbReference>
<feature type="binding site" evidence="6">
    <location>
        <position position="43"/>
    </location>
    <ligand>
        <name>Na(+)</name>
        <dbReference type="ChEBI" id="CHEBI:29101"/>
        <label>1</label>
    </ligand>
</feature>
<evidence type="ECO:0000256" key="9">
    <source>
        <dbReference type="SAM" id="Phobius"/>
    </source>
</evidence>
<dbReference type="GO" id="GO:0046872">
    <property type="term" value="F:metal ion binding"/>
    <property type="evidence" value="ECO:0007669"/>
    <property type="project" value="UniProtKB-KW"/>
</dbReference>
<feature type="binding site" evidence="6">
    <location>
        <position position="402"/>
    </location>
    <ligand>
        <name>Na(+)</name>
        <dbReference type="ChEBI" id="CHEBI:29101"/>
        <label>1</label>
    </ligand>
</feature>
<feature type="transmembrane region" description="Helical" evidence="9">
    <location>
        <begin position="167"/>
        <end position="185"/>
    </location>
</feature>
<evidence type="ECO:0000256" key="5">
    <source>
        <dbReference type="ARBA" id="ARBA00023136"/>
    </source>
</evidence>
<evidence type="ECO:0000256" key="4">
    <source>
        <dbReference type="ARBA" id="ARBA00022989"/>
    </source>
</evidence>
<feature type="binding site" evidence="6">
    <location>
        <position position="46"/>
    </location>
    <ligand>
        <name>Na(+)</name>
        <dbReference type="ChEBI" id="CHEBI:29101"/>
        <label>1</label>
    </ligand>
</feature>
<feature type="binding site" evidence="6">
    <location>
        <position position="50"/>
    </location>
    <ligand>
        <name>Na(+)</name>
        <dbReference type="ChEBI" id="CHEBI:29101"/>
        <label>1</label>
    </ligand>
</feature>
<dbReference type="PROSITE" id="PS00610">
    <property type="entry name" value="NA_NEUROTRAN_SYMP_1"/>
    <property type="match status" value="1"/>
</dbReference>
<dbReference type="PRINTS" id="PR00176">
    <property type="entry name" value="NANEUSMPORT"/>
</dbReference>
<feature type="transmembrane region" description="Helical" evidence="9">
    <location>
        <begin position="107"/>
        <end position="134"/>
    </location>
</feature>
<sequence>MEKSKPDLELGSPGESSLGLLPTEPPARPAWSSKAQYILAQVGFSVGLGNVWRFPYLCHQNGGGAFLLLYLLLLFVIGIPLFFLELAAGQSIRQGSIGVWKHISPRLAGIGFASCVVCSFVALYYNVIIAWSLFYLGHSFHSPTTYFWYREALDVSDSISDGGGLDLTLTGCLLGAWSLVCVAMIRGIKSSGKVLYFSSLFPYVVLLCFLIRGLLLDGAADGIRVMFTPKVWRQAATQVFFALGLGFGSIIAYSSYNPRGNDCHCDALLVAAINFLTSVLATLVVFAVLGFRANILTQTCVVRNTEQLSWLLGNKSIPGLELSLGNLSEFSPSTYSAWYQGIPAGLGMKLKEYGIIECRVEEEMNKGVEGTGLAFIAFTETMTLFPASPFWSVLFFFMLLNLGLSTMLGNMQGILTPLMDNFAPLRRRRTLFTVLSCTLGFLLGLVFVQHSGSYFVAMFDDYSATLPLVAVVACEAVAVAWVYGAERFLSDIEDMLGWRPWKLYSYMWRYGSVLAMLCLLLASLVNLCLGHPTYQAWDRAEAAKTKLPYPPWAMATLVSLIVVAVLPIPALYLCQLLREWLARRGGCPSLEGTLPVANKEEEEEEESPADPELPANGYLPVKTEDPPEGGEEARATLLGGSN</sequence>
<feature type="binding site" evidence="6">
    <location>
        <position position="274"/>
    </location>
    <ligand>
        <name>Na(+)</name>
        <dbReference type="ChEBI" id="CHEBI:29101"/>
        <label>1</label>
    </ligand>
</feature>
<evidence type="ECO:0000256" key="3">
    <source>
        <dbReference type="ARBA" id="ARBA00022692"/>
    </source>
</evidence>
<dbReference type="Proteomes" id="UP000050525">
    <property type="component" value="Unassembled WGS sequence"/>
</dbReference>
<feature type="transmembrane region" description="Helical" evidence="9">
    <location>
        <begin position="268"/>
        <end position="289"/>
    </location>
</feature>
<evidence type="ECO:0000256" key="8">
    <source>
        <dbReference type="SAM" id="MobiDB-lite"/>
    </source>
</evidence>
<evidence type="ECO:0000313" key="10">
    <source>
        <dbReference type="EMBL" id="KYO37134.1"/>
    </source>
</evidence>
<keyword evidence="6" id="KW-0479">Metal-binding</keyword>
<keyword evidence="6" id="KW-0915">Sodium</keyword>
<accession>A0A151NK07</accession>
<dbReference type="PANTHER" id="PTHR11616">
    <property type="entry name" value="SODIUM/CHLORIDE DEPENDENT TRANSPORTER"/>
    <property type="match status" value="1"/>
</dbReference>
<keyword evidence="2 7" id="KW-0813">Transport</keyword>
<keyword evidence="4 9" id="KW-1133">Transmembrane helix</keyword>
<feature type="compositionally biased region" description="Acidic residues" evidence="8">
    <location>
        <begin position="600"/>
        <end position="609"/>
    </location>
</feature>
<comment type="subcellular location">
    <subcellularLocation>
        <location evidence="1">Membrane</location>
        <topology evidence="1">Multi-pass membrane protein</topology>
    </subcellularLocation>
</comment>
<feature type="transmembrane region" description="Helical" evidence="9">
    <location>
        <begin position="510"/>
        <end position="532"/>
    </location>
</feature>
<dbReference type="NCBIfam" id="NF037979">
    <property type="entry name" value="Na_transp"/>
    <property type="match status" value="1"/>
</dbReference>